<dbReference type="Proteomes" id="UP001612741">
    <property type="component" value="Unassembled WGS sequence"/>
</dbReference>
<dbReference type="EMBL" id="JBITGY010000007">
    <property type="protein sequence ID" value="MFI6501168.1"/>
    <property type="molecule type" value="Genomic_DNA"/>
</dbReference>
<evidence type="ECO:0000259" key="1">
    <source>
        <dbReference type="Pfam" id="PF11716"/>
    </source>
</evidence>
<dbReference type="GO" id="GO:0016853">
    <property type="term" value="F:isomerase activity"/>
    <property type="evidence" value="ECO:0007669"/>
    <property type="project" value="UniProtKB-KW"/>
</dbReference>
<dbReference type="InterPro" id="IPR024344">
    <property type="entry name" value="MDMPI_metal-binding"/>
</dbReference>
<feature type="domain" description="Mycothiol-dependent maleylpyruvate isomerase metal-binding" evidence="1">
    <location>
        <begin position="14"/>
        <end position="150"/>
    </location>
</feature>
<dbReference type="InterPro" id="IPR017517">
    <property type="entry name" value="Maleyloyr_isom"/>
</dbReference>
<gene>
    <name evidence="2" type="ORF">ACIBG2_27580</name>
</gene>
<keyword evidence="3" id="KW-1185">Reference proteome</keyword>
<dbReference type="SUPFAM" id="SSF109854">
    <property type="entry name" value="DinB/YfiT-like putative metalloenzymes"/>
    <property type="match status" value="1"/>
</dbReference>
<organism evidence="2 3">
    <name type="scientific">Nonomuraea typhae</name>
    <dbReference type="NCBI Taxonomy" id="2603600"/>
    <lineage>
        <taxon>Bacteria</taxon>
        <taxon>Bacillati</taxon>
        <taxon>Actinomycetota</taxon>
        <taxon>Actinomycetes</taxon>
        <taxon>Streptosporangiales</taxon>
        <taxon>Streptosporangiaceae</taxon>
        <taxon>Nonomuraea</taxon>
    </lineage>
</organism>
<comment type="caution">
    <text evidence="2">The sequence shown here is derived from an EMBL/GenBank/DDBJ whole genome shotgun (WGS) entry which is preliminary data.</text>
</comment>
<sequence>MDLLKDYDPFAIFDAEAERLDAFFSGLDAAGWERPTRCAGWSVRDVLAHLAGEELYNHAALDGIVQQLTAGLAAEGITGFNEFNEWSVRQRRGVPVSQVLAEWREKNGETRARMRALGRDATLDTLVGPYPVGSQTFHYDSEYATHADDVGAPVGEEEFHDRTLWRVAVGRFALAEHDTKVQVEQTADQIWVHAGDLSAGLSYPEFVNATVGRASPETDPRLAEALRCLA</sequence>
<keyword evidence="2" id="KW-0413">Isomerase</keyword>
<evidence type="ECO:0000313" key="3">
    <source>
        <dbReference type="Proteomes" id="UP001612741"/>
    </source>
</evidence>
<name>A0ABW7Z114_9ACTN</name>
<reference evidence="2 3" key="1">
    <citation type="submission" date="2024-10" db="EMBL/GenBank/DDBJ databases">
        <title>The Natural Products Discovery Center: Release of the First 8490 Sequenced Strains for Exploring Actinobacteria Biosynthetic Diversity.</title>
        <authorList>
            <person name="Kalkreuter E."/>
            <person name="Kautsar S.A."/>
            <person name="Yang D."/>
            <person name="Bader C.D."/>
            <person name="Teijaro C.N."/>
            <person name="Fluegel L."/>
            <person name="Davis C.M."/>
            <person name="Simpson J.R."/>
            <person name="Lauterbach L."/>
            <person name="Steele A.D."/>
            <person name="Gui C."/>
            <person name="Meng S."/>
            <person name="Li G."/>
            <person name="Viehrig K."/>
            <person name="Ye F."/>
            <person name="Su P."/>
            <person name="Kiefer A.F."/>
            <person name="Nichols A."/>
            <person name="Cepeda A.J."/>
            <person name="Yan W."/>
            <person name="Fan B."/>
            <person name="Jiang Y."/>
            <person name="Adhikari A."/>
            <person name="Zheng C.-J."/>
            <person name="Schuster L."/>
            <person name="Cowan T.M."/>
            <person name="Smanski M.J."/>
            <person name="Chevrette M.G."/>
            <person name="De Carvalho L.P.S."/>
            <person name="Shen B."/>
        </authorList>
    </citation>
    <scope>NUCLEOTIDE SEQUENCE [LARGE SCALE GENOMIC DNA]</scope>
    <source>
        <strain evidence="2 3">NPDC050545</strain>
    </source>
</reference>
<protein>
    <submittedName>
        <fullName evidence="2">Maleylpyruvate isomerase family mycothiol-dependent enzyme</fullName>
    </submittedName>
</protein>
<dbReference type="Pfam" id="PF11716">
    <property type="entry name" value="MDMPI_N"/>
    <property type="match status" value="1"/>
</dbReference>
<dbReference type="RefSeq" id="WP_397085514.1">
    <property type="nucleotide sequence ID" value="NZ_JBITGY010000007.1"/>
</dbReference>
<proteinExistence type="predicted"/>
<dbReference type="Gene3D" id="1.20.120.450">
    <property type="entry name" value="dinb family like domain"/>
    <property type="match status" value="1"/>
</dbReference>
<evidence type="ECO:0000313" key="2">
    <source>
        <dbReference type="EMBL" id="MFI6501168.1"/>
    </source>
</evidence>
<accession>A0ABW7Z114</accession>
<dbReference type="NCBIfam" id="TIGR03083">
    <property type="entry name" value="maleylpyruvate isomerase family mycothiol-dependent enzyme"/>
    <property type="match status" value="1"/>
</dbReference>
<dbReference type="InterPro" id="IPR034660">
    <property type="entry name" value="DinB/YfiT-like"/>
</dbReference>